<dbReference type="Proteomes" id="UP000688137">
    <property type="component" value="Unassembled WGS sequence"/>
</dbReference>
<comment type="caution">
    <text evidence="3">The sequence shown here is derived from an EMBL/GenBank/DDBJ whole genome shotgun (WGS) entry which is preliminary data.</text>
</comment>
<evidence type="ECO:0008006" key="5">
    <source>
        <dbReference type="Google" id="ProtNLM"/>
    </source>
</evidence>
<gene>
    <name evidence="3" type="ORF">PPRIM_AZ9-3.1.T0040273</name>
</gene>
<keyword evidence="4" id="KW-1185">Reference proteome</keyword>
<evidence type="ECO:0000256" key="2">
    <source>
        <dbReference type="SAM" id="SignalP"/>
    </source>
</evidence>
<reference evidence="3" key="1">
    <citation type="submission" date="2021-01" db="EMBL/GenBank/DDBJ databases">
        <authorList>
            <consortium name="Genoscope - CEA"/>
            <person name="William W."/>
        </authorList>
    </citation>
    <scope>NUCLEOTIDE SEQUENCE</scope>
</reference>
<keyword evidence="1" id="KW-0812">Transmembrane</keyword>
<dbReference type="AlphaFoldDB" id="A0A8S1JLV5"/>
<feature type="chain" id="PRO_5035740128" description="Transmembrane protein" evidence="2">
    <location>
        <begin position="20"/>
        <end position="423"/>
    </location>
</feature>
<evidence type="ECO:0000313" key="3">
    <source>
        <dbReference type="EMBL" id="CAD8043053.1"/>
    </source>
</evidence>
<dbReference type="OMA" id="FQQNGAI"/>
<feature type="transmembrane region" description="Helical" evidence="1">
    <location>
        <begin position="352"/>
        <end position="374"/>
    </location>
</feature>
<feature type="signal peptide" evidence="2">
    <location>
        <begin position="1"/>
        <end position="19"/>
    </location>
</feature>
<evidence type="ECO:0000256" key="1">
    <source>
        <dbReference type="SAM" id="Phobius"/>
    </source>
</evidence>
<organism evidence="3 4">
    <name type="scientific">Paramecium primaurelia</name>
    <dbReference type="NCBI Taxonomy" id="5886"/>
    <lineage>
        <taxon>Eukaryota</taxon>
        <taxon>Sar</taxon>
        <taxon>Alveolata</taxon>
        <taxon>Ciliophora</taxon>
        <taxon>Intramacronucleata</taxon>
        <taxon>Oligohymenophorea</taxon>
        <taxon>Peniculida</taxon>
        <taxon>Parameciidae</taxon>
        <taxon>Paramecium</taxon>
    </lineage>
</organism>
<sequence>MLFFLSVAIINCLQLKLQPFNYQKGDLIDTAYSVSLQIAGSNYQMVIDNINSYSWIYSKNPTNNNQCINCPSAVQQFDCKETDGCVKVQNSEPITLQNQNKCILSTNNIMLDRQSFDKFQICLSYDISNQQYKLNGVLSLTKLTESPNKSNLFYQLEQHSLQQIYQISTSVGQERIFISEQSSYQIQKQITYQNQAEDQWKLQYQLSYKDIQFLKKEDNQFITFDLTTKYNYFTQDIIKKIITQIKNYQSLFCSIENKRLMCLCPKPEFIDKIPKIKIAFNGLPNTFTLPLNPKYLKAEQKCELDVFQHNQYSILGNQFFQQNGAIFNSKDNTIMIGQSNQDTEDSFTFPNNSIYCLLAGFLILFGLLSLILILSKISQEQLSKPKYEQPQPKPLYVVSNNQQMFKPYNLELSTNQKMIYTRR</sequence>
<evidence type="ECO:0000313" key="4">
    <source>
        <dbReference type="Proteomes" id="UP000688137"/>
    </source>
</evidence>
<keyword evidence="1" id="KW-0472">Membrane</keyword>
<keyword evidence="1" id="KW-1133">Transmembrane helix</keyword>
<name>A0A8S1JLV5_PARPR</name>
<dbReference type="EMBL" id="CAJJDM010000001">
    <property type="protein sequence ID" value="CAD8043053.1"/>
    <property type="molecule type" value="Genomic_DNA"/>
</dbReference>
<accession>A0A8S1JLV5</accession>
<proteinExistence type="predicted"/>
<keyword evidence="2" id="KW-0732">Signal</keyword>
<protein>
    <recommendedName>
        <fullName evidence="5">Transmembrane protein</fullName>
    </recommendedName>
</protein>